<keyword evidence="6" id="KW-0067">ATP-binding</keyword>
<evidence type="ECO:0000256" key="9">
    <source>
        <dbReference type="SAM" id="Phobius"/>
    </source>
</evidence>
<comment type="subcellular location">
    <subcellularLocation>
        <location evidence="1">Membrane</location>
        <topology evidence="1">Multi-pass membrane protein</topology>
    </subcellularLocation>
</comment>
<dbReference type="GO" id="GO:0140359">
    <property type="term" value="F:ABC-type transporter activity"/>
    <property type="evidence" value="ECO:0007669"/>
    <property type="project" value="InterPro"/>
</dbReference>
<dbReference type="OrthoDB" id="66620at2759"/>
<proteinExistence type="inferred from homology"/>
<feature type="domain" description="ABC transporter" evidence="10">
    <location>
        <begin position="25"/>
        <end position="263"/>
    </location>
</feature>
<evidence type="ECO:0000256" key="2">
    <source>
        <dbReference type="ARBA" id="ARBA00005814"/>
    </source>
</evidence>
<evidence type="ECO:0000313" key="12">
    <source>
        <dbReference type="Proteomes" id="UP001153737"/>
    </source>
</evidence>
<evidence type="ECO:0000256" key="7">
    <source>
        <dbReference type="ARBA" id="ARBA00022989"/>
    </source>
</evidence>
<dbReference type="Pfam" id="PF19055">
    <property type="entry name" value="ABC2_membrane_7"/>
    <property type="match status" value="1"/>
</dbReference>
<dbReference type="GO" id="GO:0005886">
    <property type="term" value="C:plasma membrane"/>
    <property type="evidence" value="ECO:0007669"/>
    <property type="project" value="TreeGrafter"/>
</dbReference>
<dbReference type="SMART" id="SM00382">
    <property type="entry name" value="AAA"/>
    <property type="match status" value="1"/>
</dbReference>
<keyword evidence="7 9" id="KW-1133">Transmembrane helix</keyword>
<feature type="transmembrane region" description="Helical" evidence="9">
    <location>
        <begin position="435"/>
        <end position="460"/>
    </location>
</feature>
<dbReference type="GO" id="GO:0005524">
    <property type="term" value="F:ATP binding"/>
    <property type="evidence" value="ECO:0007669"/>
    <property type="project" value="UniProtKB-KW"/>
</dbReference>
<feature type="transmembrane region" description="Helical" evidence="9">
    <location>
        <begin position="499"/>
        <end position="522"/>
    </location>
</feature>
<dbReference type="InterPro" id="IPR003593">
    <property type="entry name" value="AAA+_ATPase"/>
</dbReference>
<dbReference type="PANTHER" id="PTHR48041:SF15">
    <property type="entry name" value="FI05267P"/>
    <property type="match status" value="1"/>
</dbReference>
<dbReference type="Gene3D" id="3.40.50.300">
    <property type="entry name" value="P-loop containing nucleotide triphosphate hydrolases"/>
    <property type="match status" value="1"/>
</dbReference>
<feature type="transmembrane region" description="Helical" evidence="9">
    <location>
        <begin position="472"/>
        <end position="493"/>
    </location>
</feature>
<evidence type="ECO:0000256" key="5">
    <source>
        <dbReference type="ARBA" id="ARBA00022741"/>
    </source>
</evidence>
<dbReference type="PROSITE" id="PS50893">
    <property type="entry name" value="ABC_TRANSPORTER_2"/>
    <property type="match status" value="1"/>
</dbReference>
<keyword evidence="4 9" id="KW-0812">Transmembrane</keyword>
<keyword evidence="8 9" id="KW-0472">Membrane</keyword>
<organism evidence="11 12">
    <name type="scientific">Phaedon cochleariae</name>
    <name type="common">Mustard beetle</name>
    <dbReference type="NCBI Taxonomy" id="80249"/>
    <lineage>
        <taxon>Eukaryota</taxon>
        <taxon>Metazoa</taxon>
        <taxon>Ecdysozoa</taxon>
        <taxon>Arthropoda</taxon>
        <taxon>Hexapoda</taxon>
        <taxon>Insecta</taxon>
        <taxon>Pterygota</taxon>
        <taxon>Neoptera</taxon>
        <taxon>Endopterygota</taxon>
        <taxon>Coleoptera</taxon>
        <taxon>Polyphaga</taxon>
        <taxon>Cucujiformia</taxon>
        <taxon>Chrysomeloidea</taxon>
        <taxon>Chrysomelidae</taxon>
        <taxon>Chrysomelinae</taxon>
        <taxon>Chrysomelini</taxon>
        <taxon>Phaedon</taxon>
    </lineage>
</organism>
<dbReference type="Pfam" id="PF00005">
    <property type="entry name" value="ABC_tran"/>
    <property type="match status" value="1"/>
</dbReference>
<evidence type="ECO:0000256" key="1">
    <source>
        <dbReference type="ARBA" id="ARBA00004141"/>
    </source>
</evidence>
<dbReference type="PANTHER" id="PTHR48041">
    <property type="entry name" value="ABC TRANSPORTER G FAMILY MEMBER 28"/>
    <property type="match status" value="1"/>
</dbReference>
<evidence type="ECO:0000313" key="11">
    <source>
        <dbReference type="EMBL" id="CAG9820265.1"/>
    </source>
</evidence>
<feature type="transmembrane region" description="Helical" evidence="9">
    <location>
        <begin position="585"/>
        <end position="609"/>
    </location>
</feature>
<feature type="transmembrane region" description="Helical" evidence="9">
    <location>
        <begin position="361"/>
        <end position="381"/>
    </location>
</feature>
<evidence type="ECO:0000256" key="4">
    <source>
        <dbReference type="ARBA" id="ARBA00022692"/>
    </source>
</evidence>
<dbReference type="GO" id="GO:0016887">
    <property type="term" value="F:ATP hydrolysis activity"/>
    <property type="evidence" value="ECO:0007669"/>
    <property type="project" value="InterPro"/>
</dbReference>
<dbReference type="InterPro" id="IPR043926">
    <property type="entry name" value="ABCG_dom"/>
</dbReference>
<dbReference type="EMBL" id="OU896709">
    <property type="protein sequence ID" value="CAG9820265.1"/>
    <property type="molecule type" value="Genomic_DNA"/>
</dbReference>
<dbReference type="InterPro" id="IPR003439">
    <property type="entry name" value="ABC_transporter-like_ATP-bd"/>
</dbReference>
<dbReference type="PROSITE" id="PS00211">
    <property type="entry name" value="ABC_TRANSPORTER_1"/>
    <property type="match status" value="1"/>
</dbReference>
<keyword evidence="12" id="KW-1185">Reference proteome</keyword>
<dbReference type="CDD" id="cd03213">
    <property type="entry name" value="ABCG_EPDR"/>
    <property type="match status" value="1"/>
</dbReference>
<keyword evidence="5" id="KW-0547">Nucleotide-binding</keyword>
<feature type="transmembrane region" description="Helical" evidence="9">
    <location>
        <begin position="393"/>
        <end position="415"/>
    </location>
</feature>
<reference evidence="11" key="1">
    <citation type="submission" date="2022-01" db="EMBL/GenBank/DDBJ databases">
        <authorList>
            <person name="King R."/>
        </authorList>
    </citation>
    <scope>NUCLEOTIDE SEQUENCE</scope>
</reference>
<comment type="similarity">
    <text evidence="2">Belongs to the ABC transporter superfamily. ABCG family. Eye pigment precursor importer (TC 3.A.1.204) subfamily.</text>
</comment>
<sequence length="637" mass="72555">MASQLTKSSKDTSLCYLPKRPPVDIEFQDLTYTVPLGRKGSKLILRSVNGEFKSGQLHAILGPSGAGKSTLLNILAGYKCRDATGSILINGKQRNLKHFLKMSRYIMQEDVIQPMLTVEEAMLVAANLKLEKYMPEAEKLKVIDEILDLLRLTRTKKTQTNALSGGERKRLSIALELINNPPVLFLDEPTTGLDDLSCSQCIALLKKIAEGGRTVICSIHTPSAKLFSVFDNVYIISSGQCVYQGYGPEVVPYLSGIGIECPKHYNPADFVMELCCNEYGDHQDRLVSVIDNGKNIYSQKTKVESFYEEVDLGSSIASIREDKPVETSTIKNIEYQTSWIRQFHILIMRMWLQMWRDKCYLLLRVIIYIVVGAMVGTIYLDMGQDASKTIFNFGFYFCCLIFFMYIPMMPVLLQFPKEIQLVKREHFNKWYRLSAYFSALTVSTIPIQLTLGSIYVFLVYFLTSQPMEIERLLMFFVVCIMTGVISESLGLMIGSLLNIVNAMFVGPVAAVPFMLLAVYGFGSGYDTIPTLIKIAMYFSYLRYSLEALIHAMLKDREKLKCPETEEYCLYNDLDYFVREMGMGNIVYWHNILVLVFIFLLFRGGSYYLLRQRLMPNKTSLAIQYIGRFVKSHMGLTR</sequence>
<dbReference type="InterPro" id="IPR050352">
    <property type="entry name" value="ABCG_transporters"/>
</dbReference>
<dbReference type="Proteomes" id="UP001153737">
    <property type="component" value="Chromosome 3"/>
</dbReference>
<dbReference type="InterPro" id="IPR013525">
    <property type="entry name" value="ABC2_TM"/>
</dbReference>
<evidence type="ECO:0000256" key="6">
    <source>
        <dbReference type="ARBA" id="ARBA00022840"/>
    </source>
</evidence>
<dbReference type="AlphaFoldDB" id="A0A9N9X5J3"/>
<dbReference type="InterPro" id="IPR017871">
    <property type="entry name" value="ABC_transporter-like_CS"/>
</dbReference>
<protein>
    <recommendedName>
        <fullName evidence="10">ABC transporter domain-containing protein</fullName>
    </recommendedName>
</protein>
<accession>A0A9N9X5J3</accession>
<dbReference type="InterPro" id="IPR027417">
    <property type="entry name" value="P-loop_NTPase"/>
</dbReference>
<evidence type="ECO:0000259" key="10">
    <source>
        <dbReference type="PROSITE" id="PS50893"/>
    </source>
</evidence>
<keyword evidence="3" id="KW-0813">Transport</keyword>
<evidence type="ECO:0000256" key="3">
    <source>
        <dbReference type="ARBA" id="ARBA00022448"/>
    </source>
</evidence>
<name>A0A9N9X5J3_PHACE</name>
<dbReference type="FunFam" id="3.40.50.300:FF:001077">
    <property type="entry name" value="Uncharacterized protein, isoform A"/>
    <property type="match status" value="1"/>
</dbReference>
<evidence type="ECO:0000256" key="8">
    <source>
        <dbReference type="ARBA" id="ARBA00023136"/>
    </source>
</evidence>
<reference evidence="11" key="2">
    <citation type="submission" date="2022-10" db="EMBL/GenBank/DDBJ databases">
        <authorList>
            <consortium name="ENA_rothamsted_submissions"/>
            <consortium name="culmorum"/>
            <person name="King R."/>
        </authorList>
    </citation>
    <scope>NUCLEOTIDE SEQUENCE</scope>
</reference>
<dbReference type="SUPFAM" id="SSF52540">
    <property type="entry name" value="P-loop containing nucleoside triphosphate hydrolases"/>
    <property type="match status" value="1"/>
</dbReference>
<dbReference type="Pfam" id="PF01061">
    <property type="entry name" value="ABC2_membrane"/>
    <property type="match status" value="1"/>
</dbReference>
<gene>
    <name evidence="11" type="ORF">PHAECO_LOCUS7593</name>
</gene>